<evidence type="ECO:0000313" key="2">
    <source>
        <dbReference type="Proteomes" id="UP000321083"/>
    </source>
</evidence>
<accession>A0A5C6MCB6</accession>
<dbReference type="AlphaFoldDB" id="A0A5C6MCB6"/>
<dbReference type="EMBL" id="SRHE01000001">
    <property type="protein sequence ID" value="TWW12799.1"/>
    <property type="molecule type" value="Genomic_DNA"/>
</dbReference>
<sequence>QLQNATDALKQVLDDPEVGSLARFSLAGMMNSIQPVAKQ</sequence>
<dbReference type="Proteomes" id="UP000321083">
    <property type="component" value="Unassembled WGS sequence"/>
</dbReference>
<keyword evidence="2" id="KW-1185">Reference proteome</keyword>
<reference evidence="1 2" key="2">
    <citation type="submission" date="2019-08" db="EMBL/GenBank/DDBJ databases">
        <authorList>
            <person name="Henke P."/>
        </authorList>
    </citation>
    <scope>NUCLEOTIDE SEQUENCE [LARGE SCALE GENOMIC DNA]</scope>
    <source>
        <strain evidence="1">Phe10_nw2017</strain>
    </source>
</reference>
<evidence type="ECO:0000313" key="1">
    <source>
        <dbReference type="EMBL" id="TWW12799.1"/>
    </source>
</evidence>
<name>A0A5C6MCB6_9PLAN</name>
<reference evidence="1 2" key="1">
    <citation type="submission" date="2019-08" db="EMBL/GenBank/DDBJ databases">
        <title>100 year-old enigma solved: identification of Planctomyces bekefii, the type genus and species of the phylum Planctomycetes.</title>
        <authorList>
            <person name="Svetlana D.N."/>
            <person name="Overmann J."/>
        </authorList>
    </citation>
    <scope>NUCLEOTIDE SEQUENCE [LARGE SCALE GENOMIC DNA]</scope>
    <source>
        <strain evidence="1">Phe10_nw2017</strain>
    </source>
</reference>
<protein>
    <submittedName>
        <fullName evidence="1">Uncharacterized protein</fullName>
    </submittedName>
</protein>
<gene>
    <name evidence="1" type="ORF">E3A20_00010</name>
</gene>
<organism evidence="1 2">
    <name type="scientific">Planctomyces bekefii</name>
    <dbReference type="NCBI Taxonomy" id="1653850"/>
    <lineage>
        <taxon>Bacteria</taxon>
        <taxon>Pseudomonadati</taxon>
        <taxon>Planctomycetota</taxon>
        <taxon>Planctomycetia</taxon>
        <taxon>Planctomycetales</taxon>
        <taxon>Planctomycetaceae</taxon>
        <taxon>Planctomyces</taxon>
    </lineage>
</organism>
<proteinExistence type="predicted"/>
<feature type="non-terminal residue" evidence="1">
    <location>
        <position position="1"/>
    </location>
</feature>
<comment type="caution">
    <text evidence="1">The sequence shown here is derived from an EMBL/GenBank/DDBJ whole genome shotgun (WGS) entry which is preliminary data.</text>
</comment>